<accession>A0A0E9PIQ8</accession>
<dbReference type="AlphaFoldDB" id="A0A0E9PIQ8"/>
<proteinExistence type="predicted"/>
<evidence type="ECO:0000313" key="1">
    <source>
        <dbReference type="EMBL" id="JAH03965.1"/>
    </source>
</evidence>
<organism evidence="1">
    <name type="scientific">Anguilla anguilla</name>
    <name type="common">European freshwater eel</name>
    <name type="synonym">Muraena anguilla</name>
    <dbReference type="NCBI Taxonomy" id="7936"/>
    <lineage>
        <taxon>Eukaryota</taxon>
        <taxon>Metazoa</taxon>
        <taxon>Chordata</taxon>
        <taxon>Craniata</taxon>
        <taxon>Vertebrata</taxon>
        <taxon>Euteleostomi</taxon>
        <taxon>Actinopterygii</taxon>
        <taxon>Neopterygii</taxon>
        <taxon>Teleostei</taxon>
        <taxon>Anguilliformes</taxon>
        <taxon>Anguillidae</taxon>
        <taxon>Anguilla</taxon>
    </lineage>
</organism>
<reference evidence="1" key="1">
    <citation type="submission" date="2014-11" db="EMBL/GenBank/DDBJ databases">
        <authorList>
            <person name="Amaro Gonzalez C."/>
        </authorList>
    </citation>
    <scope>NUCLEOTIDE SEQUENCE</scope>
</reference>
<sequence length="31" mass="3969">MYHFIWMKFINQHHVLKYSLNICIICKHIFF</sequence>
<protein>
    <submittedName>
        <fullName evidence="1">Uncharacterized protein</fullName>
    </submittedName>
</protein>
<reference evidence="1" key="2">
    <citation type="journal article" date="2015" name="Fish Shellfish Immunol.">
        <title>Early steps in the European eel (Anguilla anguilla)-Vibrio vulnificus interaction in the gills: Role of the RtxA13 toxin.</title>
        <authorList>
            <person name="Callol A."/>
            <person name="Pajuelo D."/>
            <person name="Ebbesson L."/>
            <person name="Teles M."/>
            <person name="MacKenzie S."/>
            <person name="Amaro C."/>
        </authorList>
    </citation>
    <scope>NUCLEOTIDE SEQUENCE</scope>
</reference>
<name>A0A0E9PIQ8_ANGAN</name>
<dbReference type="EMBL" id="GBXM01104612">
    <property type="protein sequence ID" value="JAH03965.1"/>
    <property type="molecule type" value="Transcribed_RNA"/>
</dbReference>